<dbReference type="Gene3D" id="3.30.420.10">
    <property type="entry name" value="Ribonuclease H-like superfamily/Ribonuclease H"/>
    <property type="match status" value="1"/>
</dbReference>
<organism evidence="1 2">
    <name type="scientific">Araneus ventricosus</name>
    <name type="common">Orbweaver spider</name>
    <name type="synonym">Epeira ventricosa</name>
    <dbReference type="NCBI Taxonomy" id="182803"/>
    <lineage>
        <taxon>Eukaryota</taxon>
        <taxon>Metazoa</taxon>
        <taxon>Ecdysozoa</taxon>
        <taxon>Arthropoda</taxon>
        <taxon>Chelicerata</taxon>
        <taxon>Arachnida</taxon>
        <taxon>Araneae</taxon>
        <taxon>Araneomorphae</taxon>
        <taxon>Entelegynae</taxon>
        <taxon>Araneoidea</taxon>
        <taxon>Araneidae</taxon>
        <taxon>Araneus</taxon>
    </lineage>
</organism>
<keyword evidence="2" id="KW-1185">Reference proteome</keyword>
<dbReference type="InterPro" id="IPR036397">
    <property type="entry name" value="RNaseH_sf"/>
</dbReference>
<dbReference type="GO" id="GO:0003676">
    <property type="term" value="F:nucleic acid binding"/>
    <property type="evidence" value="ECO:0007669"/>
    <property type="project" value="InterPro"/>
</dbReference>
<reference evidence="1 2" key="1">
    <citation type="journal article" date="2019" name="Sci. Rep.">
        <title>Orb-weaving spider Araneus ventricosus genome elucidates the spidroin gene catalogue.</title>
        <authorList>
            <person name="Kono N."/>
            <person name="Nakamura H."/>
            <person name="Ohtoshi R."/>
            <person name="Moran D.A.P."/>
            <person name="Shinohara A."/>
            <person name="Yoshida Y."/>
            <person name="Fujiwara M."/>
            <person name="Mori M."/>
            <person name="Tomita M."/>
            <person name="Arakawa K."/>
        </authorList>
    </citation>
    <scope>NUCLEOTIDE SEQUENCE [LARGE SCALE GENOMIC DNA]</scope>
</reference>
<evidence type="ECO:0000313" key="1">
    <source>
        <dbReference type="EMBL" id="GBM78029.1"/>
    </source>
</evidence>
<dbReference type="EMBL" id="BGPR01002728">
    <property type="protein sequence ID" value="GBM78029.1"/>
    <property type="molecule type" value="Genomic_DNA"/>
</dbReference>
<dbReference type="AlphaFoldDB" id="A0A4Y2ILE0"/>
<accession>A0A4Y2ILE0</accession>
<evidence type="ECO:0008006" key="3">
    <source>
        <dbReference type="Google" id="ProtNLM"/>
    </source>
</evidence>
<gene>
    <name evidence="1" type="ORF">AVEN_13041_1</name>
</gene>
<sequence>MGNGNPFGHQRVPLHSEKVILWCKFTTSFIVGLFFSEEIGPAGSVTCTTNGARFESLLRNHVIAALEQRACVGNTIFMQDSAPSHIANPV</sequence>
<dbReference type="OrthoDB" id="8031842at2759"/>
<dbReference type="Proteomes" id="UP000499080">
    <property type="component" value="Unassembled WGS sequence"/>
</dbReference>
<proteinExistence type="predicted"/>
<name>A0A4Y2ILE0_ARAVE</name>
<comment type="caution">
    <text evidence="1">The sequence shown here is derived from an EMBL/GenBank/DDBJ whole genome shotgun (WGS) entry which is preliminary data.</text>
</comment>
<evidence type="ECO:0000313" key="2">
    <source>
        <dbReference type="Proteomes" id="UP000499080"/>
    </source>
</evidence>
<protein>
    <recommendedName>
        <fullName evidence="3">Tc1-like transposase DDE domain-containing protein</fullName>
    </recommendedName>
</protein>